<sequence length="786" mass="90787">MAETETLCEYCAAIDFEQLRLPSSKDVGKLNEGRPVEDIFPSIDYSIWSTDRPHWSLGTQSRIQRSAATCPFCREVSLVLETSGVRVKAPTVFEKDPICDVYFTEAGRVHAPPGVTWERNEQYLRHKLLPNKSPPSLNNLPLIPYPRVSLRWTVPEKHPMPWYANYPKYEGVIELFECFQSIEMGINERRSLFSGRERPALLDLELPRRWLRDCLDNNNGRCTPEPKGEGVRSSIFRLIDTKAKSVVEFDEHRLGDTPYVTLSYVWGTTQQAVLKRENVLQLQLPGSLQGVTSRTITDAMIFTFNMGYRYLWVDALCIVQDDDADKMSQLHIMGDIYKNAVFTIVAAAGGNSGSGLAGIRTPRTVIQRKVQVKQAGPQKMPLWLISTAMPRVVSSYQLYTSGLPWQTRGWTLQEKALSRRVFVFTDEQLFWSCRRCHRWEETDTETKLAFLSWHPMTMTEADVTPSRIWTSLWTLITDFSTRHLSLDGDAQDAFSAILREYTELTGYQFLWGLPVSKLQFSHALCWQANGPLVRRECLTTLPTTSLQVKVPFPSWSWLGWKGDIRNQWCSASSLKLEIRPYVLRNTPVRLVEIYDIPEDNMSRAMPSSTNGGESASPLPTHSYPNAFESLTLDTIYRTLSPDITPKRLSRTPDDQLLFFWCERTFLYFEKPSGDEDNIGVHDEEGKHLFFHIQRWVLGHLDQEWERPKYSWQSDRMKVEFIAITSYTCEWLELSSNPSQREEQGTEFFLFLIKRRQGIAYRVAMIERVPMRKWLKCERERILVALG</sequence>
<evidence type="ECO:0000259" key="1">
    <source>
        <dbReference type="Pfam" id="PF06985"/>
    </source>
</evidence>
<dbReference type="VEuPathDB" id="FungiDB:NEUTE1DRAFT_87058"/>
<dbReference type="Pfam" id="PF06985">
    <property type="entry name" value="HET"/>
    <property type="match status" value="1"/>
</dbReference>
<evidence type="ECO:0000313" key="2">
    <source>
        <dbReference type="EMBL" id="EGO54050.1"/>
    </source>
</evidence>
<dbReference type="GeneID" id="20830986"/>
<dbReference type="InterPro" id="IPR010730">
    <property type="entry name" value="HET"/>
</dbReference>
<feature type="domain" description="Heterokaryon incompatibility" evidence="1">
    <location>
        <begin position="259"/>
        <end position="414"/>
    </location>
</feature>
<proteinExistence type="predicted"/>
<dbReference type="AlphaFoldDB" id="F8MW55"/>
<dbReference type="PANTHER" id="PTHR33112">
    <property type="entry name" value="DOMAIN PROTEIN, PUTATIVE-RELATED"/>
    <property type="match status" value="1"/>
</dbReference>
<dbReference type="PANTHER" id="PTHR33112:SF16">
    <property type="entry name" value="HETEROKARYON INCOMPATIBILITY DOMAIN-CONTAINING PROTEIN"/>
    <property type="match status" value="1"/>
</dbReference>
<accession>F8MW55</accession>
<protein>
    <recommendedName>
        <fullName evidence="1">Heterokaryon incompatibility domain-containing protein</fullName>
    </recommendedName>
</protein>
<organism evidence="2 3">
    <name type="scientific">Neurospora tetrasperma (strain FGSC 2508 / ATCC MYA-4615 / P0657)</name>
    <dbReference type="NCBI Taxonomy" id="510951"/>
    <lineage>
        <taxon>Eukaryota</taxon>
        <taxon>Fungi</taxon>
        <taxon>Dikarya</taxon>
        <taxon>Ascomycota</taxon>
        <taxon>Pezizomycotina</taxon>
        <taxon>Sordariomycetes</taxon>
        <taxon>Sordariomycetidae</taxon>
        <taxon>Sordariales</taxon>
        <taxon>Sordariaceae</taxon>
        <taxon>Neurospora</taxon>
    </lineage>
</organism>
<dbReference type="EMBL" id="GL891307">
    <property type="protein sequence ID" value="EGO54050.1"/>
    <property type="molecule type" value="Genomic_DNA"/>
</dbReference>
<name>F8MW55_NEUT8</name>
<evidence type="ECO:0000313" key="3">
    <source>
        <dbReference type="Proteomes" id="UP000008065"/>
    </source>
</evidence>
<gene>
    <name evidence="2" type="ORF">NEUTE1DRAFT_87058</name>
</gene>
<dbReference type="Proteomes" id="UP000008065">
    <property type="component" value="Unassembled WGS sequence"/>
</dbReference>
<keyword evidence="3" id="KW-1185">Reference proteome</keyword>
<dbReference type="OrthoDB" id="4590725at2759"/>
<reference evidence="3" key="1">
    <citation type="journal article" date="2011" name="Genetics">
        <title>Massive changes in genome architecture accompany the transition to self-fertility in the filamentous fungus Neurospora tetrasperma.</title>
        <authorList>
            <person name="Ellison C.E."/>
            <person name="Stajich J.E."/>
            <person name="Jacobson D.J."/>
            <person name="Natvig D.O."/>
            <person name="Lapidus A."/>
            <person name="Foster B."/>
            <person name="Aerts A."/>
            <person name="Riley R."/>
            <person name="Lindquist E.A."/>
            <person name="Grigoriev I.V."/>
            <person name="Taylor J.W."/>
        </authorList>
    </citation>
    <scope>NUCLEOTIDE SEQUENCE [LARGE SCALE GENOMIC DNA]</scope>
    <source>
        <strain evidence="3">FGSC 2508 / P0657</strain>
    </source>
</reference>
<dbReference type="RefSeq" id="XP_009854050.1">
    <property type="nucleotide sequence ID" value="XM_009855748.1"/>
</dbReference>
<dbReference type="HOGENOM" id="CLU_003953_4_1_1"/>
<dbReference type="KEGG" id="nte:NEUTE1DRAFT87058"/>